<comment type="caution">
    <text evidence="1">The sequence shown here is derived from an EMBL/GenBank/DDBJ whole genome shotgun (WGS) entry which is preliminary data.</text>
</comment>
<evidence type="ECO:0000313" key="2">
    <source>
        <dbReference type="Proteomes" id="UP000324629"/>
    </source>
</evidence>
<dbReference type="Proteomes" id="UP000324629">
    <property type="component" value="Unassembled WGS sequence"/>
</dbReference>
<dbReference type="AlphaFoldDB" id="A0A5J4NN89"/>
<reference evidence="1 2" key="1">
    <citation type="journal article" date="2019" name="Gigascience">
        <title>Whole-genome sequence of the oriental lung fluke Paragonimus westermani.</title>
        <authorList>
            <person name="Oey H."/>
            <person name="Zakrzewski M."/>
            <person name="Narain K."/>
            <person name="Devi K.R."/>
            <person name="Agatsuma T."/>
            <person name="Nawaratna S."/>
            <person name="Gobert G.N."/>
            <person name="Jones M.K."/>
            <person name="Ragan M.A."/>
            <person name="McManus D.P."/>
            <person name="Krause L."/>
        </authorList>
    </citation>
    <scope>NUCLEOTIDE SEQUENCE [LARGE SCALE GENOMIC DNA]</scope>
    <source>
        <strain evidence="1 2">IND2009</strain>
    </source>
</reference>
<keyword evidence="2" id="KW-1185">Reference proteome</keyword>
<name>A0A5J4NN89_9TREM</name>
<gene>
    <name evidence="1" type="ORF">DEA37_0008758</name>
</gene>
<dbReference type="Gene3D" id="1.10.2000.10">
    <property type="entry name" value="Frizzled cysteine-rich domain"/>
    <property type="match status" value="1"/>
</dbReference>
<organism evidence="1 2">
    <name type="scientific">Paragonimus westermani</name>
    <dbReference type="NCBI Taxonomy" id="34504"/>
    <lineage>
        <taxon>Eukaryota</taxon>
        <taxon>Metazoa</taxon>
        <taxon>Spiralia</taxon>
        <taxon>Lophotrochozoa</taxon>
        <taxon>Platyhelminthes</taxon>
        <taxon>Trematoda</taxon>
        <taxon>Digenea</taxon>
        <taxon>Plagiorchiida</taxon>
        <taxon>Troglotremata</taxon>
        <taxon>Troglotrematidae</taxon>
        <taxon>Paragonimus</taxon>
    </lineage>
</organism>
<evidence type="ECO:0000313" key="1">
    <source>
        <dbReference type="EMBL" id="KAA3677031.1"/>
    </source>
</evidence>
<proteinExistence type="predicted"/>
<dbReference type="InterPro" id="IPR036790">
    <property type="entry name" value="Frizzled_dom_sf"/>
</dbReference>
<dbReference type="EMBL" id="QNGE01001696">
    <property type="protein sequence ID" value="KAA3677031.1"/>
    <property type="molecule type" value="Genomic_DNA"/>
</dbReference>
<protein>
    <submittedName>
        <fullName evidence="1">Uncharacterized protein</fullName>
    </submittedName>
</protein>
<accession>A0A5J4NN89</accession>
<sequence>MGLSGPLKRTDVQSDKVAAYSPAGGVNVHAPVHTAPVLAQLAQGHIQAEDAKNMLYVDKHFEEPKNSVWNISRNQMKTPKIKINIKCDLEDLDSSGNFDHHILKLTALQPLHRIREDCLRNLMEIMCYYNFPVCLPVTASPLREDKTDVSGQSESHVSVTTSLTYRPLYLCRQDCLSIMENECSATFKYLERSIMREGPQQMKTTRWVGHVRLLGIAELGLALA</sequence>